<dbReference type="EMBL" id="JAAVUP010000013">
    <property type="protein sequence ID" value="NKE19781.1"/>
    <property type="molecule type" value="Genomic_DNA"/>
</dbReference>
<reference evidence="3" key="1">
    <citation type="submission" date="2020-01" db="EMBL/GenBank/DDBJ databases">
        <authorList>
            <person name="Rat A."/>
        </authorList>
    </citation>
    <scope>NUCLEOTIDE SEQUENCE</scope>
    <source>
        <strain evidence="3">LMG 31161</strain>
    </source>
</reference>
<dbReference type="Proteomes" id="UP000746741">
    <property type="component" value="Unassembled WGS sequence"/>
</dbReference>
<dbReference type="Proteomes" id="UP001138708">
    <property type="component" value="Unassembled WGS sequence"/>
</dbReference>
<evidence type="ECO:0000256" key="2">
    <source>
        <dbReference type="SAM" id="SignalP"/>
    </source>
</evidence>
<feature type="signal peptide" evidence="2">
    <location>
        <begin position="1"/>
        <end position="22"/>
    </location>
</feature>
<keyword evidence="2" id="KW-0732">Signal</keyword>
<sequence length="134" mass="13951">MIRTVACLAVLAFLAIAPGASAQNEPFRVTNRAAVPATGLYVSRTGQPWGANLLRDPLAPGTFFALRPGEGAGCLFDIRLVLQNGQELVQREADICTQRNIELAGGPAPAPRAGALPQVGGSDRLLPSIAPAPR</sequence>
<dbReference type="EMBL" id="JAAEDK010000021">
    <property type="protein sequence ID" value="MBR0659771.1"/>
    <property type="molecule type" value="Genomic_DNA"/>
</dbReference>
<name>A0A9X9WHG1_9PROT</name>
<protein>
    <submittedName>
        <fullName evidence="3">Uncharacterized protein</fullName>
    </submittedName>
</protein>
<dbReference type="AlphaFoldDB" id="A0A9X9WHG1"/>
<evidence type="ECO:0000313" key="4">
    <source>
        <dbReference type="EMBL" id="NKE19781.1"/>
    </source>
</evidence>
<accession>A0A9X9WHG1</accession>
<proteinExistence type="predicted"/>
<reference evidence="3" key="3">
    <citation type="journal article" date="2021" name="Syst. Appl. Microbiol.">
        <title>Roseomonas hellenica sp. nov., isolated from roots of wild-growing Alkanna tinctoria.</title>
        <authorList>
            <person name="Rat A."/>
            <person name="Naranjo H.D."/>
            <person name="Lebbe L."/>
            <person name="Cnockaert M."/>
            <person name="Krigas N."/>
            <person name="Grigoriadou K."/>
            <person name="Maloupa E."/>
            <person name="Willems A."/>
        </authorList>
    </citation>
    <scope>NUCLEOTIDE SEQUENCE</scope>
    <source>
        <strain evidence="3">LMG 31161</strain>
    </source>
</reference>
<feature type="compositionally biased region" description="Low complexity" evidence="1">
    <location>
        <begin position="104"/>
        <end position="115"/>
    </location>
</feature>
<comment type="caution">
    <text evidence="3">The sequence shown here is derived from an EMBL/GenBank/DDBJ whole genome shotgun (WGS) entry which is preliminary data.</text>
</comment>
<dbReference type="RefSeq" id="WP_168043686.1">
    <property type="nucleotide sequence ID" value="NZ_JAAEDK010000021.1"/>
</dbReference>
<organism evidence="3 6">
    <name type="scientific">Neoroseomonas oryzicola</name>
    <dbReference type="NCBI Taxonomy" id="535904"/>
    <lineage>
        <taxon>Bacteria</taxon>
        <taxon>Pseudomonadati</taxon>
        <taxon>Pseudomonadota</taxon>
        <taxon>Alphaproteobacteria</taxon>
        <taxon>Acetobacterales</taxon>
        <taxon>Acetobacteraceae</taxon>
        <taxon>Neoroseomonas</taxon>
    </lineage>
</organism>
<feature type="chain" id="PRO_5040720822" evidence="2">
    <location>
        <begin position="23"/>
        <end position="134"/>
    </location>
</feature>
<reference evidence="4 5" key="2">
    <citation type="submission" date="2020-02" db="EMBL/GenBank/DDBJ databases">
        <authorList>
            <person name="Sun Q."/>
            <person name="Inoue M."/>
        </authorList>
    </citation>
    <scope>NUCLEOTIDE SEQUENCE [LARGE SCALE GENOMIC DNA]</scope>
    <source>
        <strain evidence="4 5">KCTC 22478</strain>
    </source>
</reference>
<evidence type="ECO:0000256" key="1">
    <source>
        <dbReference type="SAM" id="MobiDB-lite"/>
    </source>
</evidence>
<evidence type="ECO:0000313" key="3">
    <source>
        <dbReference type="EMBL" id="MBR0659771.1"/>
    </source>
</evidence>
<gene>
    <name evidence="4" type="ORF">GWK15_22680</name>
    <name evidence="3" type="ORF">GXW75_10965</name>
</gene>
<evidence type="ECO:0000313" key="5">
    <source>
        <dbReference type="Proteomes" id="UP000746741"/>
    </source>
</evidence>
<keyword evidence="5" id="KW-1185">Reference proteome</keyword>
<feature type="region of interest" description="Disordered" evidence="1">
    <location>
        <begin position="104"/>
        <end position="134"/>
    </location>
</feature>
<evidence type="ECO:0000313" key="6">
    <source>
        <dbReference type="Proteomes" id="UP001138708"/>
    </source>
</evidence>